<feature type="region of interest" description="Disordered" evidence="1">
    <location>
        <begin position="1"/>
        <end position="22"/>
    </location>
</feature>
<evidence type="ECO:0000313" key="3">
    <source>
        <dbReference type="Proteomes" id="UP000277204"/>
    </source>
</evidence>
<evidence type="ECO:0000313" key="2">
    <source>
        <dbReference type="EMBL" id="VDO91551.1"/>
    </source>
</evidence>
<evidence type="ECO:0000256" key="1">
    <source>
        <dbReference type="SAM" id="MobiDB-lite"/>
    </source>
</evidence>
<accession>A0A3P7YVJ1</accession>
<dbReference type="AlphaFoldDB" id="A0A3P7YVJ1"/>
<dbReference type="Proteomes" id="UP000277204">
    <property type="component" value="Unassembled WGS sequence"/>
</dbReference>
<sequence length="67" mass="7713">MKKTLTFRNDSRSKQNVRPIGATSRVSSNNNFRKLEFLFSIEESTLLFFNSSIVGMLKDQKAQTIIK</sequence>
<gene>
    <name evidence="2" type="ORF">SMRZ_LOCUS10722</name>
</gene>
<reference evidence="2 3" key="1">
    <citation type="submission" date="2018-11" db="EMBL/GenBank/DDBJ databases">
        <authorList>
            <consortium name="Pathogen Informatics"/>
        </authorList>
    </citation>
    <scope>NUCLEOTIDE SEQUENCE [LARGE SCALE GENOMIC DNA]</scope>
    <source>
        <strain evidence="2 3">Zambia</strain>
    </source>
</reference>
<proteinExistence type="predicted"/>
<name>A0A3P7YVJ1_9TREM</name>
<keyword evidence="3" id="KW-1185">Reference proteome</keyword>
<dbReference type="EMBL" id="UZAI01005671">
    <property type="protein sequence ID" value="VDO91551.1"/>
    <property type="molecule type" value="Genomic_DNA"/>
</dbReference>
<organism evidence="2 3">
    <name type="scientific">Schistosoma margrebowiei</name>
    <dbReference type="NCBI Taxonomy" id="48269"/>
    <lineage>
        <taxon>Eukaryota</taxon>
        <taxon>Metazoa</taxon>
        <taxon>Spiralia</taxon>
        <taxon>Lophotrochozoa</taxon>
        <taxon>Platyhelminthes</taxon>
        <taxon>Trematoda</taxon>
        <taxon>Digenea</taxon>
        <taxon>Strigeidida</taxon>
        <taxon>Schistosomatoidea</taxon>
        <taxon>Schistosomatidae</taxon>
        <taxon>Schistosoma</taxon>
    </lineage>
</organism>
<protein>
    <submittedName>
        <fullName evidence="2">Uncharacterized protein</fullName>
    </submittedName>
</protein>